<feature type="transmembrane region" description="Helical" evidence="2">
    <location>
        <begin position="185"/>
        <end position="206"/>
    </location>
</feature>
<organism evidence="3 4">
    <name type="scientific">Agathobaculum butyriciproducens</name>
    <dbReference type="NCBI Taxonomy" id="1628085"/>
    <lineage>
        <taxon>Bacteria</taxon>
        <taxon>Bacillati</taxon>
        <taxon>Bacillota</taxon>
        <taxon>Clostridia</taxon>
        <taxon>Eubacteriales</taxon>
        <taxon>Butyricicoccaceae</taxon>
        <taxon>Agathobaculum</taxon>
    </lineage>
</organism>
<dbReference type="GeneID" id="98659331"/>
<feature type="coiled-coil region" evidence="1">
    <location>
        <begin position="118"/>
        <end position="163"/>
    </location>
</feature>
<keyword evidence="1" id="KW-0175">Coiled coil</keyword>
<evidence type="ECO:0000256" key="1">
    <source>
        <dbReference type="SAM" id="Coils"/>
    </source>
</evidence>
<dbReference type="Proteomes" id="UP001298753">
    <property type="component" value="Unassembled WGS sequence"/>
</dbReference>
<keyword evidence="2" id="KW-1133">Transmembrane helix</keyword>
<accession>A0AAW4W2Y8</accession>
<protein>
    <submittedName>
        <fullName evidence="3">ATPase P</fullName>
    </submittedName>
</protein>
<evidence type="ECO:0000313" key="3">
    <source>
        <dbReference type="EMBL" id="MCC2177254.1"/>
    </source>
</evidence>
<gene>
    <name evidence="3" type="ORF">LKD22_08985</name>
</gene>
<keyword evidence="2" id="KW-0472">Membrane</keyword>
<evidence type="ECO:0000256" key="2">
    <source>
        <dbReference type="SAM" id="Phobius"/>
    </source>
</evidence>
<name>A0AAW4W2Y8_9FIRM</name>
<keyword evidence="4" id="KW-1185">Reference proteome</keyword>
<dbReference type="AlphaFoldDB" id="A0AAW4W2Y8"/>
<dbReference type="RefSeq" id="WP_110436013.1">
    <property type="nucleotide sequence ID" value="NZ_DBEZDI010000078.1"/>
</dbReference>
<dbReference type="EMBL" id="JAJEPX010000026">
    <property type="protein sequence ID" value="MCC2177254.1"/>
    <property type="molecule type" value="Genomic_DNA"/>
</dbReference>
<comment type="caution">
    <text evidence="3">The sequence shown here is derived from an EMBL/GenBank/DDBJ whole genome shotgun (WGS) entry which is preliminary data.</text>
</comment>
<feature type="transmembrane region" description="Helical" evidence="2">
    <location>
        <begin position="218"/>
        <end position="236"/>
    </location>
</feature>
<proteinExistence type="predicted"/>
<keyword evidence="2" id="KW-0812">Transmembrane</keyword>
<sequence length="335" mass="38403">MIFKPRPLSRTMLDDASLVRDKQHCRRIGPCGVGRRALYLNSYFIDRHYYVPFSAITRAFKFIEEGTGGVRGVLAGRACLLVEYDGGMQQVCCFKYEDQIDELLRVLHKMHPEIPCVSEEEEAELEVEYERRRAEERRRPPLSMRAEREIEELENAIAYLERKPELYKRLSRAAKRRRNYQSRSAGYRWAAAAIMVLGAAALIYGVVSLVCRGFSGGYLLLCLLAAVFLFGGWRLLPTARNNNAAVLRGDKQARVQMQNYIDRFPAFPLPARYAHPIVLRRMQQAIAEGHALNVMEALEVVKTDLQTMNADMQVSQEEYAEISTIKPLFLNADYK</sequence>
<reference evidence="3 4" key="1">
    <citation type="submission" date="2021-10" db="EMBL/GenBank/DDBJ databases">
        <title>Anaerobic single-cell dispensing facilitates the cultivation of human gut bacteria.</title>
        <authorList>
            <person name="Afrizal A."/>
        </authorList>
    </citation>
    <scope>NUCLEOTIDE SEQUENCE [LARGE SCALE GENOMIC DNA]</scope>
    <source>
        <strain evidence="3 4">CLA-AA-H270</strain>
    </source>
</reference>
<evidence type="ECO:0000313" key="4">
    <source>
        <dbReference type="Proteomes" id="UP001298753"/>
    </source>
</evidence>